<evidence type="ECO:0000256" key="3">
    <source>
        <dbReference type="ARBA" id="ARBA00022553"/>
    </source>
</evidence>
<dbReference type="PANTHER" id="PTHR43065">
    <property type="entry name" value="SENSOR HISTIDINE KINASE"/>
    <property type="match status" value="1"/>
</dbReference>
<dbReference type="InterPro" id="IPR003594">
    <property type="entry name" value="HATPase_dom"/>
</dbReference>
<keyword evidence="3" id="KW-0597">Phosphoprotein</keyword>
<evidence type="ECO:0000256" key="4">
    <source>
        <dbReference type="ARBA" id="ARBA00022679"/>
    </source>
</evidence>
<keyword evidence="8" id="KW-0902">Two-component regulatory system</keyword>
<feature type="transmembrane region" description="Helical" evidence="9">
    <location>
        <begin position="14"/>
        <end position="38"/>
    </location>
</feature>
<feature type="domain" description="Histidine kinase" evidence="10">
    <location>
        <begin position="191"/>
        <end position="397"/>
    </location>
</feature>
<evidence type="ECO:0000313" key="11">
    <source>
        <dbReference type="EMBL" id="RDB04627.1"/>
    </source>
</evidence>
<dbReference type="AlphaFoldDB" id="A0A369I7Z7"/>
<evidence type="ECO:0000256" key="7">
    <source>
        <dbReference type="ARBA" id="ARBA00022840"/>
    </source>
</evidence>
<evidence type="ECO:0000256" key="8">
    <source>
        <dbReference type="ARBA" id="ARBA00023012"/>
    </source>
</evidence>
<keyword evidence="6 11" id="KW-0418">Kinase</keyword>
<dbReference type="Pfam" id="PF02518">
    <property type="entry name" value="HATPase_c"/>
    <property type="match status" value="1"/>
</dbReference>
<evidence type="ECO:0000256" key="2">
    <source>
        <dbReference type="ARBA" id="ARBA00012438"/>
    </source>
</evidence>
<keyword evidence="7" id="KW-0067">ATP-binding</keyword>
<keyword evidence="5" id="KW-0547">Nucleotide-binding</keyword>
<dbReference type="InterPro" id="IPR005467">
    <property type="entry name" value="His_kinase_dom"/>
</dbReference>
<comment type="catalytic activity">
    <reaction evidence="1">
        <text>ATP + protein L-histidine = ADP + protein N-phospho-L-histidine.</text>
        <dbReference type="EC" id="2.7.13.3"/>
    </reaction>
</comment>
<dbReference type="EC" id="2.7.13.3" evidence="2"/>
<dbReference type="GO" id="GO:0005524">
    <property type="term" value="F:ATP binding"/>
    <property type="evidence" value="ECO:0007669"/>
    <property type="project" value="UniProtKB-KW"/>
</dbReference>
<organism evidence="11 12">
    <name type="scientific">Runella aurantiaca</name>
    <dbReference type="NCBI Taxonomy" id="2282308"/>
    <lineage>
        <taxon>Bacteria</taxon>
        <taxon>Pseudomonadati</taxon>
        <taxon>Bacteroidota</taxon>
        <taxon>Cytophagia</taxon>
        <taxon>Cytophagales</taxon>
        <taxon>Spirosomataceae</taxon>
        <taxon>Runella</taxon>
    </lineage>
</organism>
<reference evidence="11 12" key="1">
    <citation type="submission" date="2018-07" db="EMBL/GenBank/DDBJ databases">
        <title>Genome analysis of Runella aurantiaca.</title>
        <authorList>
            <person name="Yang X."/>
        </authorList>
    </citation>
    <scope>NUCLEOTIDE SEQUENCE [LARGE SCALE GENOMIC DNA]</scope>
    <source>
        <strain evidence="11 12">YX9</strain>
    </source>
</reference>
<dbReference type="PROSITE" id="PS50109">
    <property type="entry name" value="HIS_KIN"/>
    <property type="match status" value="1"/>
</dbReference>
<dbReference type="EMBL" id="QPIW01000015">
    <property type="protein sequence ID" value="RDB04627.1"/>
    <property type="molecule type" value="Genomic_DNA"/>
</dbReference>
<keyword evidence="4" id="KW-0808">Transferase</keyword>
<dbReference type="InterPro" id="IPR003661">
    <property type="entry name" value="HisK_dim/P_dom"/>
</dbReference>
<sequence length="399" mass="45513">MKLPAIDIYSQKNLYQIFIGINLALIGIASIIYTYNIVENVDAREKRQLTLYAQLIEYSANHSITEDYTFLFEVVKDNIFQSRIPTILVGEDKVPIDGTNLDLPAHYPSEKQKLLIEAFEEMKDEHPPIEVDVAGTKQYIYFSDSSLLVQMRYYPYVQLLSLLVLGFLAYLVFSASRTAEQNRVWVGLAKETAHQLGTPIASLMGWVEFFRTDPERYPDEYTGEIEKDVKRLEMITTRFSSIGSTPAMKYENVSEVVSTFLDYLKRRISTKVKVTFVNDLPEERQMNINRNLFEWVIENICKNAVDAMTGVGALKVRIFVLNKQEIAIDISDTGKGISRGNWQKVFKPGISTKKRGWGLGLTLAKRIIEEYHGGKLFVKNSEVGKGTTFRIILKQPSTS</sequence>
<evidence type="ECO:0000256" key="6">
    <source>
        <dbReference type="ARBA" id="ARBA00022777"/>
    </source>
</evidence>
<comment type="caution">
    <text evidence="11">The sequence shown here is derived from an EMBL/GenBank/DDBJ whole genome shotgun (WGS) entry which is preliminary data.</text>
</comment>
<dbReference type="CDD" id="cd00082">
    <property type="entry name" value="HisKA"/>
    <property type="match status" value="1"/>
</dbReference>
<dbReference type="Gene3D" id="3.30.565.10">
    <property type="entry name" value="Histidine kinase-like ATPase, C-terminal domain"/>
    <property type="match status" value="1"/>
</dbReference>
<keyword evidence="9" id="KW-0812">Transmembrane</keyword>
<evidence type="ECO:0000259" key="10">
    <source>
        <dbReference type="PROSITE" id="PS50109"/>
    </source>
</evidence>
<dbReference type="PANTHER" id="PTHR43065:SF10">
    <property type="entry name" value="PEROXIDE STRESS-ACTIVATED HISTIDINE KINASE MAK3"/>
    <property type="match status" value="1"/>
</dbReference>
<accession>A0A369I7Z7</accession>
<name>A0A369I7Z7_9BACT</name>
<proteinExistence type="predicted"/>
<keyword evidence="9" id="KW-1133">Transmembrane helix</keyword>
<dbReference type="Proteomes" id="UP000253141">
    <property type="component" value="Unassembled WGS sequence"/>
</dbReference>
<evidence type="ECO:0000256" key="5">
    <source>
        <dbReference type="ARBA" id="ARBA00022741"/>
    </source>
</evidence>
<dbReference type="SMART" id="SM00387">
    <property type="entry name" value="HATPase_c"/>
    <property type="match status" value="1"/>
</dbReference>
<dbReference type="GO" id="GO:0000155">
    <property type="term" value="F:phosphorelay sensor kinase activity"/>
    <property type="evidence" value="ECO:0007669"/>
    <property type="project" value="InterPro"/>
</dbReference>
<keyword evidence="12" id="KW-1185">Reference proteome</keyword>
<gene>
    <name evidence="11" type="ORF">DVG78_18255</name>
</gene>
<feature type="transmembrane region" description="Helical" evidence="9">
    <location>
        <begin position="153"/>
        <end position="173"/>
    </location>
</feature>
<keyword evidence="9" id="KW-0472">Membrane</keyword>
<dbReference type="SUPFAM" id="SSF55874">
    <property type="entry name" value="ATPase domain of HSP90 chaperone/DNA topoisomerase II/histidine kinase"/>
    <property type="match status" value="1"/>
</dbReference>
<evidence type="ECO:0000256" key="1">
    <source>
        <dbReference type="ARBA" id="ARBA00000085"/>
    </source>
</evidence>
<dbReference type="InterPro" id="IPR004358">
    <property type="entry name" value="Sig_transdc_His_kin-like_C"/>
</dbReference>
<evidence type="ECO:0000256" key="9">
    <source>
        <dbReference type="SAM" id="Phobius"/>
    </source>
</evidence>
<dbReference type="RefSeq" id="WP_114462476.1">
    <property type="nucleotide sequence ID" value="NZ_QPIW01000015.1"/>
</dbReference>
<evidence type="ECO:0000313" key="12">
    <source>
        <dbReference type="Proteomes" id="UP000253141"/>
    </source>
</evidence>
<dbReference type="InterPro" id="IPR036890">
    <property type="entry name" value="HATPase_C_sf"/>
</dbReference>
<protein>
    <recommendedName>
        <fullName evidence="2">histidine kinase</fullName>
        <ecNumber evidence="2">2.7.13.3</ecNumber>
    </recommendedName>
</protein>
<dbReference type="PRINTS" id="PR00344">
    <property type="entry name" value="BCTRLSENSOR"/>
</dbReference>
<dbReference type="OrthoDB" id="1931120at2"/>